<dbReference type="InterPro" id="IPR039379">
    <property type="entry name" value="Protoglobin_sensor_dom"/>
</dbReference>
<dbReference type="PANTHER" id="PTHR43531">
    <property type="entry name" value="PROTEIN ICFG"/>
    <property type="match status" value="1"/>
</dbReference>
<dbReference type="GO" id="GO:0020037">
    <property type="term" value="F:heme binding"/>
    <property type="evidence" value="ECO:0007669"/>
    <property type="project" value="InterPro"/>
</dbReference>
<dbReference type="RefSeq" id="WP_179508169.1">
    <property type="nucleotide sequence ID" value="NZ_JACCBY010000002.1"/>
</dbReference>
<keyword evidence="2" id="KW-0145">Chemotaxis</keyword>
<dbReference type="InterPro" id="IPR012292">
    <property type="entry name" value="Globin/Proto"/>
</dbReference>
<keyword evidence="9" id="KW-1185">Reference proteome</keyword>
<reference evidence="8 9" key="2">
    <citation type="submission" date="2020-08" db="EMBL/GenBank/DDBJ databases">
        <title>The Agave Microbiome: Exploring the role of microbial communities in plant adaptations to desert environments.</title>
        <authorList>
            <person name="Partida-Martinez L.P."/>
        </authorList>
    </citation>
    <scope>NUCLEOTIDE SEQUENCE [LARGE SCALE GENOMIC DNA]</scope>
    <source>
        <strain evidence="8 9">AS2.3</strain>
    </source>
</reference>
<evidence type="ECO:0000256" key="1">
    <source>
        <dbReference type="ARBA" id="ARBA00004370"/>
    </source>
</evidence>
<dbReference type="SMART" id="SM00304">
    <property type="entry name" value="HAMP"/>
    <property type="match status" value="1"/>
</dbReference>
<dbReference type="SMART" id="SM00283">
    <property type="entry name" value="MA"/>
    <property type="match status" value="1"/>
</dbReference>
<dbReference type="InterPro" id="IPR051310">
    <property type="entry name" value="MCP_chemotaxis"/>
</dbReference>
<dbReference type="GO" id="GO:0004888">
    <property type="term" value="F:transmembrane signaling receptor activity"/>
    <property type="evidence" value="ECO:0007669"/>
    <property type="project" value="InterPro"/>
</dbReference>
<dbReference type="InterPro" id="IPR009050">
    <property type="entry name" value="Globin-like_sf"/>
</dbReference>
<dbReference type="PANTHER" id="PTHR43531:SF11">
    <property type="entry name" value="METHYL-ACCEPTING CHEMOTAXIS PROTEIN 3"/>
    <property type="match status" value="1"/>
</dbReference>
<dbReference type="InterPro" id="IPR044398">
    <property type="entry name" value="Globin-sensor_dom"/>
</dbReference>
<evidence type="ECO:0000259" key="7">
    <source>
        <dbReference type="PROSITE" id="PS50885"/>
    </source>
</evidence>
<comment type="caution">
    <text evidence="8">The sequence shown here is derived from an EMBL/GenBank/DDBJ whole genome shotgun (WGS) entry which is preliminary data.</text>
</comment>
<reference evidence="8 9" key="1">
    <citation type="submission" date="2020-07" db="EMBL/GenBank/DDBJ databases">
        <authorList>
            <person name="Partida-Martinez L."/>
            <person name="Huntemann M."/>
            <person name="Clum A."/>
            <person name="Wang J."/>
            <person name="Palaniappan K."/>
            <person name="Ritter S."/>
            <person name="Chen I.-M."/>
            <person name="Stamatis D."/>
            <person name="Reddy T."/>
            <person name="O'Malley R."/>
            <person name="Daum C."/>
            <person name="Shapiro N."/>
            <person name="Ivanova N."/>
            <person name="Kyrpides N."/>
            <person name="Woyke T."/>
        </authorList>
    </citation>
    <scope>NUCLEOTIDE SEQUENCE [LARGE SCALE GENOMIC DNA]</scope>
    <source>
        <strain evidence="8 9">AS2.3</strain>
    </source>
</reference>
<dbReference type="CDD" id="cd11386">
    <property type="entry name" value="MCP_signal"/>
    <property type="match status" value="1"/>
</dbReference>
<evidence type="ECO:0000256" key="3">
    <source>
        <dbReference type="ARBA" id="ARBA00029447"/>
    </source>
</evidence>
<dbReference type="InterPro" id="IPR003660">
    <property type="entry name" value="HAMP_dom"/>
</dbReference>
<evidence type="ECO:0000256" key="2">
    <source>
        <dbReference type="ARBA" id="ARBA00022500"/>
    </source>
</evidence>
<evidence type="ECO:0000256" key="4">
    <source>
        <dbReference type="PROSITE-ProRule" id="PRU00284"/>
    </source>
</evidence>
<feature type="domain" description="HAMP" evidence="7">
    <location>
        <begin position="171"/>
        <end position="216"/>
    </location>
</feature>
<dbReference type="GO" id="GO:0016020">
    <property type="term" value="C:membrane"/>
    <property type="evidence" value="ECO:0007669"/>
    <property type="project" value="UniProtKB-SubCell"/>
</dbReference>
<accession>A0A7Y9FLW0</accession>
<comment type="subcellular location">
    <subcellularLocation>
        <location evidence="1">Membrane</location>
    </subcellularLocation>
</comment>
<dbReference type="GO" id="GO:0007165">
    <property type="term" value="P:signal transduction"/>
    <property type="evidence" value="ECO:0007669"/>
    <property type="project" value="UniProtKB-KW"/>
</dbReference>
<dbReference type="PROSITE" id="PS50885">
    <property type="entry name" value="HAMP"/>
    <property type="match status" value="1"/>
</dbReference>
<dbReference type="Pfam" id="PF11563">
    <property type="entry name" value="Protoglobin"/>
    <property type="match status" value="1"/>
</dbReference>
<feature type="region of interest" description="Disordered" evidence="5">
    <location>
        <begin position="469"/>
        <end position="493"/>
    </location>
</feature>
<dbReference type="InterPro" id="IPR004089">
    <property type="entry name" value="MCPsignal_dom"/>
</dbReference>
<comment type="similarity">
    <text evidence="3">Belongs to the methyl-accepting chemotaxis (MCP) protein family.</text>
</comment>
<keyword evidence="4" id="KW-0807">Transducer</keyword>
<dbReference type="FunFam" id="1.10.287.950:FF:000001">
    <property type="entry name" value="Methyl-accepting chemotaxis sensory transducer"/>
    <property type="match status" value="1"/>
</dbReference>
<evidence type="ECO:0000313" key="8">
    <source>
        <dbReference type="EMBL" id="NYD89639.1"/>
    </source>
</evidence>
<dbReference type="CDD" id="cd01068">
    <property type="entry name" value="globin_sensor"/>
    <property type="match status" value="1"/>
</dbReference>
<feature type="domain" description="Methyl-accepting transducer" evidence="6">
    <location>
        <begin position="221"/>
        <end position="450"/>
    </location>
</feature>
<evidence type="ECO:0000256" key="5">
    <source>
        <dbReference type="SAM" id="MobiDB-lite"/>
    </source>
</evidence>
<dbReference type="Pfam" id="PF00015">
    <property type="entry name" value="MCPsignal"/>
    <property type="match status" value="1"/>
</dbReference>
<dbReference type="PRINTS" id="PR00260">
    <property type="entry name" value="CHEMTRNSDUCR"/>
</dbReference>
<dbReference type="EMBL" id="JACCBY010000002">
    <property type="protein sequence ID" value="NYD89639.1"/>
    <property type="molecule type" value="Genomic_DNA"/>
</dbReference>
<dbReference type="InterPro" id="IPR004090">
    <property type="entry name" value="Chemotax_Me-accpt_rcpt"/>
</dbReference>
<dbReference type="Gene3D" id="1.10.287.950">
    <property type="entry name" value="Methyl-accepting chemotaxis protein"/>
    <property type="match status" value="1"/>
</dbReference>
<name>A0A7Y9FLW0_9SPHN</name>
<protein>
    <submittedName>
        <fullName evidence="8">Methyl-accepting chemotaxis protein</fullName>
    </submittedName>
</protein>
<gene>
    <name evidence="8" type="ORF">HD841_001419</name>
</gene>
<sequence>MNDQNHIDFDQRLAAFGYRADSYRAFPRIRRLIARHAPAALVELYRFISQTPQIRDLFASPARMDHARDKQLAHWSRLFQGPLDRGYADSAINIGNIHARIGLAPTWYISGYARMLEHVLPKVVAPRVALPFTSGRRARAGAALVKASLFDMDIALSAYFEAEQAGRRAVLDRCGAVFNRMAEGDLTASLEGLPREYQALADSFEAMRQRMCATLNEVTRSGHQINSGSQDIRQASDDLSMRTEQQAASLEETAAAMDEITATVRSTADGAARANRIVSETRGEAEQSGDVVRRAVIAMDQIERSSAEISEIITVIDGISFQTNLLALNAGVEAARAGDAGRGFAVVASEVRALAQRAADAARDVKTRITASSTQVQAGVTLVNETGHALQRIIERIVEINGLVSQIAASAEQQASGLQQVNTAVSEMDSVTQQNAAMVEQATAAARSLSSEAATLAREVARFKLEGTMAEQGAPTRNTLHRLPDGANDDPALGTSRVVRLARQAT</sequence>
<evidence type="ECO:0000313" key="9">
    <source>
        <dbReference type="Proteomes" id="UP000517753"/>
    </source>
</evidence>
<dbReference type="GO" id="GO:0006935">
    <property type="term" value="P:chemotaxis"/>
    <property type="evidence" value="ECO:0007669"/>
    <property type="project" value="UniProtKB-KW"/>
</dbReference>
<dbReference type="Proteomes" id="UP000517753">
    <property type="component" value="Unassembled WGS sequence"/>
</dbReference>
<organism evidence="8 9">
    <name type="scientific">Sphingomonas melonis</name>
    <dbReference type="NCBI Taxonomy" id="152682"/>
    <lineage>
        <taxon>Bacteria</taxon>
        <taxon>Pseudomonadati</taxon>
        <taxon>Pseudomonadota</taxon>
        <taxon>Alphaproteobacteria</taxon>
        <taxon>Sphingomonadales</taxon>
        <taxon>Sphingomonadaceae</taxon>
        <taxon>Sphingomonas</taxon>
    </lineage>
</organism>
<dbReference type="GO" id="GO:0019825">
    <property type="term" value="F:oxygen binding"/>
    <property type="evidence" value="ECO:0007669"/>
    <property type="project" value="InterPro"/>
</dbReference>
<evidence type="ECO:0000259" key="6">
    <source>
        <dbReference type="PROSITE" id="PS50111"/>
    </source>
</evidence>
<dbReference type="SUPFAM" id="SSF46458">
    <property type="entry name" value="Globin-like"/>
    <property type="match status" value="1"/>
</dbReference>
<dbReference type="PROSITE" id="PS50111">
    <property type="entry name" value="CHEMOTAXIS_TRANSDUC_2"/>
    <property type="match status" value="1"/>
</dbReference>
<dbReference type="Gene3D" id="1.10.490.10">
    <property type="entry name" value="Globins"/>
    <property type="match status" value="1"/>
</dbReference>
<dbReference type="SUPFAM" id="SSF58104">
    <property type="entry name" value="Methyl-accepting chemotaxis protein (MCP) signaling domain"/>
    <property type="match status" value="1"/>
</dbReference>
<proteinExistence type="inferred from homology"/>
<dbReference type="AlphaFoldDB" id="A0A7Y9FLW0"/>